<keyword evidence="5" id="KW-0121">Carboxypeptidase</keyword>
<dbReference type="GO" id="GO:0006508">
    <property type="term" value="P:proteolysis"/>
    <property type="evidence" value="ECO:0007669"/>
    <property type="project" value="UniProtKB-KW"/>
</dbReference>
<keyword evidence="10" id="KW-0573">Peptidoglycan synthesis</keyword>
<dbReference type="RefSeq" id="WP_127566455.1">
    <property type="nucleotide sequence ID" value="NZ_BMFB01000007.1"/>
</dbReference>
<dbReference type="OrthoDB" id="9766847at2"/>
<evidence type="ECO:0000256" key="3">
    <source>
        <dbReference type="ARBA" id="ARBA00022475"/>
    </source>
</evidence>
<dbReference type="Gene3D" id="3.40.710.10">
    <property type="entry name" value="DD-peptidase/beta-lactamase superfamily"/>
    <property type="match status" value="1"/>
</dbReference>
<keyword evidence="6" id="KW-0645">Protease</keyword>
<keyword evidence="8" id="KW-0378">Hydrolase</keyword>
<evidence type="ECO:0000256" key="1">
    <source>
        <dbReference type="ARBA" id="ARBA00004167"/>
    </source>
</evidence>
<evidence type="ECO:0000256" key="9">
    <source>
        <dbReference type="ARBA" id="ARBA00022960"/>
    </source>
</evidence>
<dbReference type="GO" id="GO:0009002">
    <property type="term" value="F:serine-type D-Ala-D-Ala carboxypeptidase activity"/>
    <property type="evidence" value="ECO:0007669"/>
    <property type="project" value="InterPro"/>
</dbReference>
<keyword evidence="11" id="KW-1133">Transmembrane helix</keyword>
<dbReference type="EMBL" id="CP018911">
    <property type="protein sequence ID" value="AZU03886.1"/>
    <property type="molecule type" value="Genomic_DNA"/>
</dbReference>
<evidence type="ECO:0000256" key="5">
    <source>
        <dbReference type="ARBA" id="ARBA00022645"/>
    </source>
</evidence>
<evidence type="ECO:0000313" key="14">
    <source>
        <dbReference type="EMBL" id="AZU03886.1"/>
    </source>
</evidence>
<evidence type="ECO:0000256" key="11">
    <source>
        <dbReference type="ARBA" id="ARBA00022989"/>
    </source>
</evidence>
<proteinExistence type="predicted"/>
<dbReference type="GO" id="GO:0071555">
    <property type="term" value="P:cell wall organization"/>
    <property type="evidence" value="ECO:0007669"/>
    <property type="project" value="UniProtKB-KW"/>
</dbReference>
<evidence type="ECO:0000256" key="2">
    <source>
        <dbReference type="ARBA" id="ARBA00004236"/>
    </source>
</evidence>
<dbReference type="GO" id="GO:0008658">
    <property type="term" value="F:penicillin binding"/>
    <property type="evidence" value="ECO:0007669"/>
    <property type="project" value="InterPro"/>
</dbReference>
<gene>
    <name evidence="14" type="ORF">X907_1353</name>
</gene>
<keyword evidence="4" id="KW-0997">Cell inner membrane</keyword>
<evidence type="ECO:0000256" key="4">
    <source>
        <dbReference type="ARBA" id="ARBA00022519"/>
    </source>
</evidence>
<protein>
    <submittedName>
        <fullName evidence="14">Penicillin-binding protein 2</fullName>
    </submittedName>
</protein>
<name>A0A3T0E9L1_9PROT</name>
<dbReference type="KEGG" id="gak:X907_1353"/>
<organism evidence="14 15">
    <name type="scientific">Glycocaulis alkaliphilus</name>
    <dbReference type="NCBI Taxonomy" id="1434191"/>
    <lineage>
        <taxon>Bacteria</taxon>
        <taxon>Pseudomonadati</taxon>
        <taxon>Pseudomonadota</taxon>
        <taxon>Alphaproteobacteria</taxon>
        <taxon>Maricaulales</taxon>
        <taxon>Maricaulaceae</taxon>
        <taxon>Glycocaulis</taxon>
    </lineage>
</organism>
<keyword evidence="9" id="KW-0133">Cell shape</keyword>
<dbReference type="Pfam" id="PF00905">
    <property type="entry name" value="Transpeptidase"/>
    <property type="match status" value="1"/>
</dbReference>
<keyword evidence="13" id="KW-0961">Cell wall biogenesis/degradation</keyword>
<evidence type="ECO:0000256" key="12">
    <source>
        <dbReference type="ARBA" id="ARBA00023136"/>
    </source>
</evidence>
<accession>A0A3T0E9L1</accession>
<dbReference type="InterPro" id="IPR012338">
    <property type="entry name" value="Beta-lactam/transpept-like"/>
</dbReference>
<keyword evidence="7" id="KW-0812">Transmembrane</keyword>
<dbReference type="Gene3D" id="3.90.1310.10">
    <property type="entry name" value="Penicillin-binding protein 2a (Domain 2)"/>
    <property type="match status" value="1"/>
</dbReference>
<dbReference type="PANTHER" id="PTHR30627">
    <property type="entry name" value="PEPTIDOGLYCAN D,D-TRANSPEPTIDASE"/>
    <property type="match status" value="1"/>
</dbReference>
<reference evidence="14 15" key="1">
    <citation type="submission" date="2016-12" db="EMBL/GenBank/DDBJ databases">
        <title>The genome of dimorphic prosthecate Glycocaulis alkaliphilus 6b-8t, isolated from crude oil dictates its adaptability in petroleum environments.</title>
        <authorList>
            <person name="Wu X.-L."/>
            <person name="Geng S."/>
        </authorList>
    </citation>
    <scope>NUCLEOTIDE SEQUENCE [LARGE SCALE GENOMIC DNA]</scope>
    <source>
        <strain evidence="14 15">6B-8</strain>
    </source>
</reference>
<evidence type="ECO:0000256" key="7">
    <source>
        <dbReference type="ARBA" id="ARBA00022692"/>
    </source>
</evidence>
<dbReference type="NCBIfam" id="TIGR03423">
    <property type="entry name" value="pbp2_mrdA"/>
    <property type="match status" value="1"/>
</dbReference>
<evidence type="ECO:0000256" key="8">
    <source>
        <dbReference type="ARBA" id="ARBA00022801"/>
    </source>
</evidence>
<dbReference type="GO" id="GO:0008360">
    <property type="term" value="P:regulation of cell shape"/>
    <property type="evidence" value="ECO:0007669"/>
    <property type="project" value="UniProtKB-KW"/>
</dbReference>
<dbReference type="Pfam" id="PF03717">
    <property type="entry name" value="PBP_dimer"/>
    <property type="match status" value="1"/>
</dbReference>
<dbReference type="GO" id="GO:0009252">
    <property type="term" value="P:peptidoglycan biosynthetic process"/>
    <property type="evidence" value="ECO:0007669"/>
    <property type="project" value="UniProtKB-KW"/>
</dbReference>
<keyword evidence="15" id="KW-1185">Reference proteome</keyword>
<dbReference type="InterPro" id="IPR050515">
    <property type="entry name" value="Beta-lactam/transpept"/>
</dbReference>
<dbReference type="AlphaFoldDB" id="A0A3T0E9L1"/>
<keyword evidence="3" id="KW-1003">Cell membrane</keyword>
<dbReference type="InterPro" id="IPR001460">
    <property type="entry name" value="PCN-bd_Tpept"/>
</dbReference>
<evidence type="ECO:0000313" key="15">
    <source>
        <dbReference type="Proteomes" id="UP000286954"/>
    </source>
</evidence>
<comment type="subcellular location">
    <subcellularLocation>
        <location evidence="2">Cell membrane</location>
    </subcellularLocation>
    <subcellularLocation>
        <location evidence="1">Membrane</location>
        <topology evidence="1">Single-pass membrane protein</topology>
    </subcellularLocation>
</comment>
<evidence type="ECO:0000256" key="6">
    <source>
        <dbReference type="ARBA" id="ARBA00022670"/>
    </source>
</evidence>
<sequence length="625" mass="68331">MRRDKQEAQAQFNRRTFMVGAGGVGAFAGIGAQLYTLQILQEDEYRVLSDNNQFSFRIQLPTRGRILDRFGETIAENRDSYRIYLIREQAGDPALALDRLSRFMPMSEARRERVLRDLARTPRFQPVTIAEGVDWETFSRVNLHLPELPGVMPDVGEVRTYPMPAAFAHVAGYVQSAPPEIAGDDPLLRHPAFRVGRTGVEIARDVELRGAAGSLKVEVNAFGRVIRELPDQSRPAEPGRDIALTIDSEVQRFATERLGTQSASAVGLDVQTGEIVVMASTPSFDPNLFVLGIPSREFSDLNENPLRPLFNKATNGLYAPASTIKGVISLAALRHGVMRPGERVTCRGSVQLGNRRFHCWRREGHGPVNMHDAIKVSCDTYFYEVAARLGIERIREAALELGFGQLFEVGIPMLSQAGGLFPSPQWKRARTGQGWSMGDTYNVGIGQGAVLASPLQLAVMTARMATGHAVEPTLYPRGGPVHFPRLDFDDAHIQAVHNAHVGVVHEPGGTSYWSLGGLGVEGIRMAGKTGTSQVYSITAEERARGVRDQDDLPWRLRNHGLFICYAPAEAPRYAVAVVVEHGGGGARSAAQPGRDILRELILRDPAGHSGVVAARHEPINLAQGG</sequence>
<dbReference type="SUPFAM" id="SSF56519">
    <property type="entry name" value="Penicillin binding protein dimerisation domain"/>
    <property type="match status" value="1"/>
</dbReference>
<dbReference type="InterPro" id="IPR036138">
    <property type="entry name" value="PBP_dimer_sf"/>
</dbReference>
<dbReference type="GO" id="GO:0071972">
    <property type="term" value="F:peptidoglycan L,D-transpeptidase activity"/>
    <property type="evidence" value="ECO:0007669"/>
    <property type="project" value="TreeGrafter"/>
</dbReference>
<dbReference type="GO" id="GO:0005886">
    <property type="term" value="C:plasma membrane"/>
    <property type="evidence" value="ECO:0007669"/>
    <property type="project" value="UniProtKB-SubCell"/>
</dbReference>
<dbReference type="InterPro" id="IPR017790">
    <property type="entry name" value="Penicillin-binding_protein_2"/>
</dbReference>
<dbReference type="SUPFAM" id="SSF56601">
    <property type="entry name" value="beta-lactamase/transpeptidase-like"/>
    <property type="match status" value="1"/>
</dbReference>
<evidence type="ECO:0000256" key="10">
    <source>
        <dbReference type="ARBA" id="ARBA00022984"/>
    </source>
</evidence>
<dbReference type="Proteomes" id="UP000286954">
    <property type="component" value="Chromosome"/>
</dbReference>
<keyword evidence="12" id="KW-0472">Membrane</keyword>
<dbReference type="PANTHER" id="PTHR30627:SF2">
    <property type="entry name" value="PEPTIDOGLYCAN D,D-TRANSPEPTIDASE MRDA"/>
    <property type="match status" value="1"/>
</dbReference>
<evidence type="ECO:0000256" key="13">
    <source>
        <dbReference type="ARBA" id="ARBA00023316"/>
    </source>
</evidence>
<dbReference type="InterPro" id="IPR005311">
    <property type="entry name" value="PBP_dimer"/>
</dbReference>